<accession>A0A9P6DKY3</accession>
<gene>
    <name evidence="2" type="ORF">BS47DRAFT_1370031</name>
</gene>
<dbReference type="Proteomes" id="UP000886523">
    <property type="component" value="Unassembled WGS sequence"/>
</dbReference>
<feature type="non-terminal residue" evidence="2">
    <location>
        <position position="1"/>
    </location>
</feature>
<dbReference type="AlphaFoldDB" id="A0A9P6DKY3"/>
<name>A0A9P6DKY3_9AGAM</name>
<sequence>DNGDNDALFYNPDERVDDEQDEGATSGQDEDIEDDADEEFVTSMMSALALITLHGGAESSEWKQEAQELVAEHKKLKSGFAKKVGLSPADIGSQLNSLKRRWMDDALSAAWMNIHVAAFLVSGHPDLAASKHNAVICGSPAMKQWIKAVFLPTSTLLPKIHSHILVAQGETGIHLTMAPKQLPPDMHGRWTACIAELTWIFEEQNDAAIGPKFPWSTIPAFLIQHHLYISGWPLKSEFPSVLGLIISSLRTEHWTNLWNRLFAVEEHKHLQTGMSILGNKNLLPLAMLGLQENRLGKRENDGRGKKYLGVDEDESPEPFVGGESPEPLVGGESLKDHQVSAPPEPLQSNMFAKFAPGTLFDPSLTKYNFDFNEQIHFNMNGLNPNEGTNLLDFVNPAGSRLERQVQTTTPVDAGVWSYEILAWFGDPNENLRAPH</sequence>
<proteinExistence type="predicted"/>
<reference evidence="2" key="1">
    <citation type="journal article" date="2020" name="Nat. Commun.">
        <title>Large-scale genome sequencing of mycorrhizal fungi provides insights into the early evolution of symbiotic traits.</title>
        <authorList>
            <person name="Miyauchi S."/>
            <person name="Kiss E."/>
            <person name="Kuo A."/>
            <person name="Drula E."/>
            <person name="Kohler A."/>
            <person name="Sanchez-Garcia M."/>
            <person name="Morin E."/>
            <person name="Andreopoulos B."/>
            <person name="Barry K.W."/>
            <person name="Bonito G."/>
            <person name="Buee M."/>
            <person name="Carver A."/>
            <person name="Chen C."/>
            <person name="Cichocki N."/>
            <person name="Clum A."/>
            <person name="Culley D."/>
            <person name="Crous P.W."/>
            <person name="Fauchery L."/>
            <person name="Girlanda M."/>
            <person name="Hayes R.D."/>
            <person name="Keri Z."/>
            <person name="LaButti K."/>
            <person name="Lipzen A."/>
            <person name="Lombard V."/>
            <person name="Magnuson J."/>
            <person name="Maillard F."/>
            <person name="Murat C."/>
            <person name="Nolan M."/>
            <person name="Ohm R.A."/>
            <person name="Pangilinan J."/>
            <person name="Pereira M.F."/>
            <person name="Perotto S."/>
            <person name="Peter M."/>
            <person name="Pfister S."/>
            <person name="Riley R."/>
            <person name="Sitrit Y."/>
            <person name="Stielow J.B."/>
            <person name="Szollosi G."/>
            <person name="Zifcakova L."/>
            <person name="Stursova M."/>
            <person name="Spatafora J.W."/>
            <person name="Tedersoo L."/>
            <person name="Vaario L.M."/>
            <person name="Yamada A."/>
            <person name="Yan M."/>
            <person name="Wang P."/>
            <person name="Xu J."/>
            <person name="Bruns T."/>
            <person name="Baldrian P."/>
            <person name="Vilgalys R."/>
            <person name="Dunand C."/>
            <person name="Henrissat B."/>
            <person name="Grigoriev I.V."/>
            <person name="Hibbett D."/>
            <person name="Nagy L.G."/>
            <person name="Martin F.M."/>
        </authorList>
    </citation>
    <scope>NUCLEOTIDE SEQUENCE</scope>
    <source>
        <strain evidence="2">UP504</strain>
    </source>
</reference>
<organism evidence="2 3">
    <name type="scientific">Hydnum rufescens UP504</name>
    <dbReference type="NCBI Taxonomy" id="1448309"/>
    <lineage>
        <taxon>Eukaryota</taxon>
        <taxon>Fungi</taxon>
        <taxon>Dikarya</taxon>
        <taxon>Basidiomycota</taxon>
        <taxon>Agaricomycotina</taxon>
        <taxon>Agaricomycetes</taxon>
        <taxon>Cantharellales</taxon>
        <taxon>Hydnaceae</taxon>
        <taxon>Hydnum</taxon>
    </lineage>
</organism>
<feature type="region of interest" description="Disordered" evidence="1">
    <location>
        <begin position="299"/>
        <end position="328"/>
    </location>
</feature>
<dbReference type="EMBL" id="MU129633">
    <property type="protein sequence ID" value="KAF9502764.1"/>
    <property type="molecule type" value="Genomic_DNA"/>
</dbReference>
<keyword evidence="3" id="KW-1185">Reference proteome</keyword>
<evidence type="ECO:0000256" key="1">
    <source>
        <dbReference type="SAM" id="MobiDB-lite"/>
    </source>
</evidence>
<evidence type="ECO:0000313" key="3">
    <source>
        <dbReference type="Proteomes" id="UP000886523"/>
    </source>
</evidence>
<comment type="caution">
    <text evidence="2">The sequence shown here is derived from an EMBL/GenBank/DDBJ whole genome shotgun (WGS) entry which is preliminary data.</text>
</comment>
<evidence type="ECO:0000313" key="2">
    <source>
        <dbReference type="EMBL" id="KAF9502764.1"/>
    </source>
</evidence>
<dbReference type="OrthoDB" id="3331822at2759"/>
<protein>
    <submittedName>
        <fullName evidence="2">Uncharacterized protein</fullName>
    </submittedName>
</protein>
<feature type="compositionally biased region" description="Acidic residues" evidence="1">
    <location>
        <begin position="15"/>
        <end position="35"/>
    </location>
</feature>
<feature type="region of interest" description="Disordered" evidence="1">
    <location>
        <begin position="1"/>
        <end position="35"/>
    </location>
</feature>